<feature type="region of interest" description="Disordered" evidence="1">
    <location>
        <begin position="1287"/>
        <end position="1358"/>
    </location>
</feature>
<evidence type="ECO:0000313" key="3">
    <source>
        <dbReference type="Proteomes" id="UP000050795"/>
    </source>
</evidence>
<dbReference type="Pfam" id="PF03915">
    <property type="entry name" value="AIP3"/>
    <property type="match status" value="1"/>
</dbReference>
<protein>
    <recommendedName>
        <fullName evidence="2">Actin interacting protein 3-like C-terminal domain-containing protein</fullName>
    </recommendedName>
</protein>
<organism evidence="3 4">
    <name type="scientific">Trichobilharzia regenti</name>
    <name type="common">Nasal bird schistosome</name>
    <dbReference type="NCBI Taxonomy" id="157069"/>
    <lineage>
        <taxon>Eukaryota</taxon>
        <taxon>Metazoa</taxon>
        <taxon>Spiralia</taxon>
        <taxon>Lophotrochozoa</taxon>
        <taxon>Platyhelminthes</taxon>
        <taxon>Trematoda</taxon>
        <taxon>Digenea</taxon>
        <taxon>Strigeidida</taxon>
        <taxon>Schistosomatoidea</taxon>
        <taxon>Schistosomatidae</taxon>
        <taxon>Trichobilharzia</taxon>
    </lineage>
</organism>
<dbReference type="Gene3D" id="1.20.58.1540">
    <property type="entry name" value="Actin interacting protein 3, C-terminal domain"/>
    <property type="match status" value="1"/>
</dbReference>
<feature type="region of interest" description="Disordered" evidence="1">
    <location>
        <begin position="420"/>
        <end position="461"/>
    </location>
</feature>
<feature type="domain" description="Actin interacting protein 3-like C-terminal" evidence="2">
    <location>
        <begin position="651"/>
        <end position="984"/>
    </location>
</feature>
<proteinExistence type="predicted"/>
<evidence type="ECO:0000313" key="4">
    <source>
        <dbReference type="WBParaSite" id="TREG1_99910.1"/>
    </source>
</evidence>
<feature type="compositionally biased region" description="Polar residues" evidence="1">
    <location>
        <begin position="450"/>
        <end position="461"/>
    </location>
</feature>
<feature type="compositionally biased region" description="Low complexity" evidence="1">
    <location>
        <begin position="1113"/>
        <end position="1124"/>
    </location>
</feature>
<sequence>MSHPRASQMLISNQSLTTMDTNTNVTNSPLASVNPTAVPCGQCIITTNAQNPLIGQQNLSSGGAHKPQLGQNIVANVAKPSVQAVVHATGVSAVMETYVHGNRGLVTQYPIGSNTLHEIQTLPRVIEQHQHQQQQQQSSSSQTGINYRPVLIANTPGSINQLKNHSINNHTIGSNSLPGNQTYQMIAYPRQALNILQQTHGKPSHTISSGSTGNHVINNNNISNNNNNSNLMLAGVITPECLQVDSSNNNAARIAQLLAPAGTHPTAITAGAHVGSNAQFLVYYPQHMNTGSVKLHSMSTSPHTLSSTTVAATASPLTTTITNTTPSTVNSGTGTPTIIGNHATLIPCKTTISTQSEETHSHSQQPQTVYYALATNDLIRQLKLNHQTIQIDSSASSRQQIIQTPSGLMFIQYPQQQLQQQAQQAQQGHTSSSPSNIASQQQQHQQHVQSDNTLSRNQMTASSLTKHNAQLGVVNCGASAVGIITGSGIDSNTLPRHSTRVEHVQGSGLICTCPPEVHQAIFEQQKKRQQKSLEQNQPTAVVLGCIPTLNKINTTNIGSSGTTTNTTGTSGTPLETTETGTGSIPRNSTNQVTGVPKENGLVGKISHEDELASQKKNLQSCHLTNCTLSATTDTLKKSTPAASQNPAISANTTTTTNNNTNYQSLDETNEKEAHVNYLVTLFQALKNSGVQPDSFKEAFDRIGLPVNSTKLSMNSLDLSNKRQGLLKTKLYQIEEMRKSVKSFHQLLNEFNRKFTCDMNNCNKIVMKLSNHQQNFKHKKCFDSRLEIIQSERRNLDRSLEEMHDISSELSEQLHDLECVIEQTGNDVLQHRCRITLPYVQTLENRLDSINSAVGVACGHYPEIQQVLNSREEAEKKAIEIQKRILDDQLYQLKDVNEKCKRIKGTIMTLKRLAIVNVQNRQRSNSPRRFTHLGGFVNRAAADRGSIERSRLYAAVQAIQPDSEKRLQAIKKQEMLAVQKRRVFSNENISTNRLLFTPLIDQKSLQTKENTVGEPEKISIPVKENKIPTTNIPQTIPTEVREEKRAPLAHYSDDSLSSTTTTGTIDSMNHDYSRINYSGKGFNPESVTSMVDESSDSTLENIQPTVIPTSILKSSTSSGVQSSNSPKQRNRIGNRGTRGVMFNTTVTVDDGSEVVRLNCTLDDSELDKNKVPPTERSNSSPINNRLSGISDKFSRSKSPHERTSKTIIPKSGLSATPPLTTTATAITTPLSTSVKATTTTINSESKFPTNAQSKNNPVKSSNLMNSANTGESKLETSMNNNAEFSQTNELGYTAPTPPPRRSSQITPMNTDEDTTSKSTSSSNRQEGDKSEIVSPVSSKRLLPWPTSAEANESVTSPCE</sequence>
<evidence type="ECO:0000256" key="1">
    <source>
        <dbReference type="SAM" id="MobiDB-lite"/>
    </source>
</evidence>
<feature type="region of interest" description="Disordered" evidence="1">
    <location>
        <begin position="1240"/>
        <end position="1272"/>
    </location>
</feature>
<feature type="region of interest" description="Disordered" evidence="1">
    <location>
        <begin position="1163"/>
        <end position="1225"/>
    </location>
</feature>
<feature type="compositionally biased region" description="Low complexity" evidence="1">
    <location>
        <begin position="1053"/>
        <end position="1066"/>
    </location>
</feature>
<dbReference type="WBParaSite" id="TREG1_99910.1">
    <property type="protein sequence ID" value="TREG1_99910.1"/>
    <property type="gene ID" value="TREG1_99910"/>
</dbReference>
<keyword evidence="3" id="KW-1185">Reference proteome</keyword>
<feature type="compositionally biased region" description="Polar residues" evidence="1">
    <location>
        <begin position="1347"/>
        <end position="1358"/>
    </location>
</feature>
<feature type="compositionally biased region" description="Polar residues" evidence="1">
    <location>
        <begin position="1174"/>
        <end position="1186"/>
    </location>
</feature>
<feature type="compositionally biased region" description="Low complexity" evidence="1">
    <location>
        <begin position="556"/>
        <end position="583"/>
    </location>
</feature>
<feature type="compositionally biased region" description="Low complexity" evidence="1">
    <location>
        <begin position="440"/>
        <end position="449"/>
    </location>
</feature>
<dbReference type="Proteomes" id="UP000050795">
    <property type="component" value="Unassembled WGS sequence"/>
</dbReference>
<feature type="region of interest" description="Disordered" evidence="1">
    <location>
        <begin position="637"/>
        <end position="659"/>
    </location>
</feature>
<feature type="compositionally biased region" description="Polar residues" evidence="1">
    <location>
        <begin position="584"/>
        <end position="593"/>
    </location>
</feature>
<dbReference type="InterPro" id="IPR022782">
    <property type="entry name" value="AIP3-like_C"/>
</dbReference>
<feature type="region of interest" description="Disordered" evidence="1">
    <location>
        <begin position="1044"/>
        <end position="1066"/>
    </location>
</feature>
<name>A0AA85KNT0_TRIRE</name>
<reference evidence="4" key="2">
    <citation type="submission" date="2023-11" db="UniProtKB">
        <authorList>
            <consortium name="WormBaseParasite"/>
        </authorList>
    </citation>
    <scope>IDENTIFICATION</scope>
</reference>
<feature type="compositionally biased region" description="Polar residues" evidence="1">
    <location>
        <begin position="640"/>
        <end position="650"/>
    </location>
</feature>
<feature type="region of interest" description="Disordered" evidence="1">
    <location>
        <begin position="556"/>
        <end position="596"/>
    </location>
</feature>
<feature type="region of interest" description="Disordered" evidence="1">
    <location>
        <begin position="1110"/>
        <end position="1134"/>
    </location>
</feature>
<feature type="compositionally biased region" description="Polar residues" evidence="1">
    <location>
        <begin position="428"/>
        <end position="439"/>
    </location>
</feature>
<accession>A0AA85KNT0</accession>
<feature type="compositionally biased region" description="Basic and acidic residues" evidence="1">
    <location>
        <begin position="1191"/>
        <end position="1203"/>
    </location>
</feature>
<evidence type="ECO:0000259" key="2">
    <source>
        <dbReference type="Pfam" id="PF03915"/>
    </source>
</evidence>
<reference evidence="3" key="1">
    <citation type="submission" date="2022-06" db="EMBL/GenBank/DDBJ databases">
        <authorList>
            <person name="Berger JAMES D."/>
            <person name="Berger JAMES D."/>
        </authorList>
    </citation>
    <scope>NUCLEOTIDE SEQUENCE [LARGE SCALE GENOMIC DNA]</scope>
</reference>
<feature type="compositionally biased region" description="Low complexity" evidence="1">
    <location>
        <begin position="1212"/>
        <end position="1225"/>
    </location>
</feature>